<keyword evidence="13" id="KW-1185">Reference proteome</keyword>
<evidence type="ECO:0000256" key="9">
    <source>
        <dbReference type="SAM" id="MobiDB-lite"/>
    </source>
</evidence>
<dbReference type="InterPro" id="IPR005467">
    <property type="entry name" value="His_kinase_dom"/>
</dbReference>
<dbReference type="Gene3D" id="3.30.565.10">
    <property type="entry name" value="Histidine kinase-like ATPase, C-terminal domain"/>
    <property type="match status" value="1"/>
</dbReference>
<evidence type="ECO:0000256" key="4">
    <source>
        <dbReference type="ARBA" id="ARBA00022679"/>
    </source>
</evidence>
<dbReference type="InterPro" id="IPR036890">
    <property type="entry name" value="HATPase_C_sf"/>
</dbReference>
<evidence type="ECO:0000256" key="6">
    <source>
        <dbReference type="ARBA" id="ARBA00022777"/>
    </source>
</evidence>
<name>A0A227KKJ6_9BURK</name>
<dbReference type="SUPFAM" id="SSF53850">
    <property type="entry name" value="Periplasmic binding protein-like II"/>
    <property type="match status" value="1"/>
</dbReference>
<keyword evidence="5" id="KW-0547">Nucleotide-binding</keyword>
<dbReference type="Pfam" id="PF12974">
    <property type="entry name" value="Phosphonate-bd"/>
    <property type="match status" value="1"/>
</dbReference>
<dbReference type="PANTHER" id="PTHR43065">
    <property type="entry name" value="SENSOR HISTIDINE KINASE"/>
    <property type="match status" value="1"/>
</dbReference>
<dbReference type="InterPro" id="IPR004358">
    <property type="entry name" value="Sig_transdc_His_kin-like_C"/>
</dbReference>
<dbReference type="Pfam" id="PF00512">
    <property type="entry name" value="HisKA"/>
    <property type="match status" value="1"/>
</dbReference>
<feature type="region of interest" description="Disordered" evidence="9">
    <location>
        <begin position="591"/>
        <end position="611"/>
    </location>
</feature>
<dbReference type="PANTHER" id="PTHR43065:SF10">
    <property type="entry name" value="PEROXIDE STRESS-ACTIVATED HISTIDINE KINASE MAK3"/>
    <property type="match status" value="1"/>
</dbReference>
<dbReference type="SMART" id="SM00387">
    <property type="entry name" value="HATPase_c"/>
    <property type="match status" value="1"/>
</dbReference>
<keyword evidence="10" id="KW-0472">Membrane</keyword>
<sequence>MKKLLLLVFSVVLSVYSVIALSNVNSRVVQIGISTSGTFSDYEDFLIKTISDLQGALTSRYSLRVMFLNDEELAKEIKENRLDLVIAPSSFARTYILQGARDIASLDHENSTNTNRAESSVFLVDGERTKATTLQEMQGKTVVTSKEFGLSGLASLLSTIAEQLKVKPDNFFKDIIYVPANLSHVLRTLKEGKADLAVVPACSLERYSQQTTDDTGWLRILLPRQDESLSCMHSAAPFPGITVISMPSLSPYESKTITTALLGMDETDGMTWGVATDFSAIDRILQNLRNGPWQKDFSQTITEFAKAYWKWFAAAAAFILLLILHSIRSEFIVRKRTEELSKALEQQKLLHKEANLANRRYEKLQKISVIGQMSSLFAHELRQPLNAINCYANGLRRFLKNPEKAKAFIDKGIEGIEAEAERASAIVEQVRNYAKNKSSRQNQQDLKEILQRSIADFQTTSVGDMPVHFMDHGGDHVIRGEEFELELIFTNLLRNAAQAQSHLKSAVAWMEVSNVGPYVQIEIWDKGPALSEEKIKEISLIGDSTKAEGMGLGLSIIRTLVQAHSGEIRFSKSEQGGLKVTILLPLITSKNNQQEEQNAQNNKSSRRRSFR</sequence>
<comment type="catalytic activity">
    <reaction evidence="1">
        <text>ATP + protein L-histidine = ADP + protein N-phospho-L-histidine.</text>
        <dbReference type="EC" id="2.7.13.3"/>
    </reaction>
</comment>
<organism evidence="12 13">
    <name type="scientific">Turicimonas muris</name>
    <dbReference type="NCBI Taxonomy" id="1796652"/>
    <lineage>
        <taxon>Bacteria</taxon>
        <taxon>Pseudomonadati</taxon>
        <taxon>Pseudomonadota</taxon>
        <taxon>Betaproteobacteria</taxon>
        <taxon>Burkholderiales</taxon>
        <taxon>Sutterellaceae</taxon>
        <taxon>Turicimonas</taxon>
    </lineage>
</organism>
<protein>
    <recommendedName>
        <fullName evidence="2">histidine kinase</fullName>
        <ecNumber evidence="2">2.7.13.3</ecNumber>
    </recommendedName>
</protein>
<dbReference type="CDD" id="cd00082">
    <property type="entry name" value="HisKA"/>
    <property type="match status" value="1"/>
</dbReference>
<dbReference type="Pfam" id="PF02518">
    <property type="entry name" value="HATPase_c"/>
    <property type="match status" value="1"/>
</dbReference>
<evidence type="ECO:0000256" key="5">
    <source>
        <dbReference type="ARBA" id="ARBA00022741"/>
    </source>
</evidence>
<dbReference type="InterPro" id="IPR003594">
    <property type="entry name" value="HATPase_dom"/>
</dbReference>
<dbReference type="Gene3D" id="3.40.190.10">
    <property type="entry name" value="Periplasmic binding protein-like II"/>
    <property type="match status" value="1"/>
</dbReference>
<keyword evidence="10" id="KW-1133">Transmembrane helix</keyword>
<dbReference type="Proteomes" id="UP000214610">
    <property type="component" value="Unassembled WGS sequence"/>
</dbReference>
<evidence type="ECO:0000256" key="7">
    <source>
        <dbReference type="ARBA" id="ARBA00022840"/>
    </source>
</evidence>
<dbReference type="PRINTS" id="PR00344">
    <property type="entry name" value="BCTRLSENSOR"/>
</dbReference>
<dbReference type="SUPFAM" id="SSF55874">
    <property type="entry name" value="ATPase domain of HSP90 chaperone/DNA topoisomerase II/histidine kinase"/>
    <property type="match status" value="1"/>
</dbReference>
<evidence type="ECO:0000313" key="12">
    <source>
        <dbReference type="EMBL" id="OXE47602.1"/>
    </source>
</evidence>
<evidence type="ECO:0000256" key="8">
    <source>
        <dbReference type="ARBA" id="ARBA00023012"/>
    </source>
</evidence>
<gene>
    <name evidence="12" type="ORF">ADH67_07355</name>
</gene>
<dbReference type="InterPro" id="IPR036097">
    <property type="entry name" value="HisK_dim/P_sf"/>
</dbReference>
<dbReference type="PROSITE" id="PS50109">
    <property type="entry name" value="HIS_KIN"/>
    <property type="match status" value="1"/>
</dbReference>
<evidence type="ECO:0000256" key="1">
    <source>
        <dbReference type="ARBA" id="ARBA00000085"/>
    </source>
</evidence>
<feature type="domain" description="Histidine kinase" evidence="11">
    <location>
        <begin position="376"/>
        <end position="588"/>
    </location>
</feature>
<keyword evidence="3" id="KW-0597">Phosphoprotein</keyword>
<keyword evidence="8" id="KW-0902">Two-component regulatory system</keyword>
<dbReference type="GeneID" id="78362620"/>
<evidence type="ECO:0000259" key="11">
    <source>
        <dbReference type="PROSITE" id="PS50109"/>
    </source>
</evidence>
<comment type="caution">
    <text evidence="12">The sequence shown here is derived from an EMBL/GenBank/DDBJ whole genome shotgun (WGS) entry which is preliminary data.</text>
</comment>
<evidence type="ECO:0000313" key="13">
    <source>
        <dbReference type="Proteomes" id="UP000214610"/>
    </source>
</evidence>
<dbReference type="AlphaFoldDB" id="A0A227KKJ6"/>
<dbReference type="GO" id="GO:0005524">
    <property type="term" value="F:ATP binding"/>
    <property type="evidence" value="ECO:0007669"/>
    <property type="project" value="UniProtKB-KW"/>
</dbReference>
<dbReference type="GO" id="GO:0000155">
    <property type="term" value="F:phosphorelay sensor kinase activity"/>
    <property type="evidence" value="ECO:0007669"/>
    <property type="project" value="InterPro"/>
</dbReference>
<dbReference type="EMBL" id="NHMP01000004">
    <property type="protein sequence ID" value="OXE47602.1"/>
    <property type="molecule type" value="Genomic_DNA"/>
</dbReference>
<dbReference type="EC" id="2.7.13.3" evidence="2"/>
<evidence type="ECO:0000256" key="10">
    <source>
        <dbReference type="SAM" id="Phobius"/>
    </source>
</evidence>
<accession>A0A227KKJ6</accession>
<dbReference type="SMART" id="SM00388">
    <property type="entry name" value="HisKA"/>
    <property type="match status" value="1"/>
</dbReference>
<keyword evidence="10" id="KW-0812">Transmembrane</keyword>
<dbReference type="RefSeq" id="WP_066594987.1">
    <property type="nucleotide sequence ID" value="NZ_CAJTBZ010000012.1"/>
</dbReference>
<feature type="transmembrane region" description="Helical" evidence="10">
    <location>
        <begin position="308"/>
        <end position="327"/>
    </location>
</feature>
<evidence type="ECO:0000256" key="3">
    <source>
        <dbReference type="ARBA" id="ARBA00022553"/>
    </source>
</evidence>
<evidence type="ECO:0000256" key="2">
    <source>
        <dbReference type="ARBA" id="ARBA00012438"/>
    </source>
</evidence>
<feature type="compositionally biased region" description="Low complexity" evidence="9">
    <location>
        <begin position="591"/>
        <end position="602"/>
    </location>
</feature>
<dbReference type="Gene3D" id="1.10.287.130">
    <property type="match status" value="1"/>
</dbReference>
<keyword evidence="7" id="KW-0067">ATP-binding</keyword>
<keyword evidence="6 12" id="KW-0418">Kinase</keyword>
<reference evidence="13" key="1">
    <citation type="submission" date="2017-05" db="EMBL/GenBank/DDBJ databases">
        <title>Improved OligoMM genomes.</title>
        <authorList>
            <person name="Garzetti D."/>
        </authorList>
    </citation>
    <scope>NUCLEOTIDE SEQUENCE [LARGE SCALE GENOMIC DNA]</scope>
    <source>
        <strain evidence="13">YL45</strain>
    </source>
</reference>
<proteinExistence type="predicted"/>
<dbReference type="SUPFAM" id="SSF47384">
    <property type="entry name" value="Homodimeric domain of signal transducing histidine kinase"/>
    <property type="match status" value="1"/>
</dbReference>
<keyword evidence="4" id="KW-0808">Transferase</keyword>
<dbReference type="InterPro" id="IPR003661">
    <property type="entry name" value="HisK_dim/P_dom"/>
</dbReference>